<evidence type="ECO:0000256" key="3">
    <source>
        <dbReference type="ARBA" id="ARBA00022694"/>
    </source>
</evidence>
<dbReference type="Gene3D" id="3.30.300.20">
    <property type="match status" value="1"/>
</dbReference>
<keyword evidence="6" id="KW-0342">GTP-binding</keyword>
<evidence type="ECO:0000256" key="10">
    <source>
        <dbReference type="SAM" id="MobiDB-lite"/>
    </source>
</evidence>
<dbReference type="GO" id="GO:0008033">
    <property type="term" value="P:tRNA processing"/>
    <property type="evidence" value="ECO:0007669"/>
    <property type="project" value="UniProtKB-KW"/>
</dbReference>
<dbReference type="Gene3D" id="3.80.10.10">
    <property type="entry name" value="Ribonuclease Inhibitor"/>
    <property type="match status" value="1"/>
</dbReference>
<dbReference type="InterPro" id="IPR043129">
    <property type="entry name" value="ATPase_NBD"/>
</dbReference>
<evidence type="ECO:0000259" key="11">
    <source>
        <dbReference type="Pfam" id="PF00814"/>
    </source>
</evidence>
<dbReference type="InterPro" id="IPR027417">
    <property type="entry name" value="P-loop_NTPase"/>
</dbReference>
<dbReference type="InterPro" id="IPR032675">
    <property type="entry name" value="LRR_dom_sf"/>
</dbReference>
<keyword evidence="3" id="KW-0819">tRNA processing</keyword>
<dbReference type="EC" id="2.3.1.234" evidence="1"/>
<dbReference type="InterPro" id="IPR015946">
    <property type="entry name" value="KH_dom-like_a/b"/>
</dbReference>
<proteinExistence type="predicted"/>
<feature type="domain" description="Gcp-like" evidence="11">
    <location>
        <begin position="342"/>
        <end position="434"/>
    </location>
</feature>
<keyword evidence="16" id="KW-1185">Reference proteome</keyword>
<feature type="coiled-coil region" evidence="9">
    <location>
        <begin position="940"/>
        <end position="1034"/>
    </location>
</feature>
<evidence type="ECO:0000259" key="14">
    <source>
        <dbReference type="Pfam" id="PF14714"/>
    </source>
</evidence>
<dbReference type="Pfam" id="PF00814">
    <property type="entry name" value="TsaD"/>
    <property type="match status" value="1"/>
</dbReference>
<protein>
    <recommendedName>
        <fullName evidence="1">N(6)-L-threonylcarbamoyladenine synthase</fullName>
        <ecNumber evidence="1">2.3.1.234</ecNumber>
    </recommendedName>
</protein>
<dbReference type="InterPro" id="IPR006703">
    <property type="entry name" value="G_AIG1"/>
</dbReference>
<dbReference type="InterPro" id="IPR032859">
    <property type="entry name" value="KH_dom-like"/>
</dbReference>
<dbReference type="SUPFAM" id="SSF52540">
    <property type="entry name" value="P-loop containing nucleoside triphosphate hydrolases"/>
    <property type="match status" value="3"/>
</dbReference>
<evidence type="ECO:0000256" key="4">
    <source>
        <dbReference type="ARBA" id="ARBA00022723"/>
    </source>
</evidence>
<feature type="domain" description="G" evidence="12">
    <location>
        <begin position="1285"/>
        <end position="1399"/>
    </location>
</feature>
<dbReference type="GO" id="GO:0005525">
    <property type="term" value="F:GTP binding"/>
    <property type="evidence" value="ECO:0007669"/>
    <property type="project" value="UniProtKB-KW"/>
</dbReference>
<keyword evidence="9" id="KW-0175">Coiled coil</keyword>
<dbReference type="Proteomes" id="UP000789396">
    <property type="component" value="Unassembled WGS sequence"/>
</dbReference>
<evidence type="ECO:0000259" key="12">
    <source>
        <dbReference type="Pfam" id="PF01926"/>
    </source>
</evidence>
<reference evidence="15" key="1">
    <citation type="submission" date="2021-06" db="EMBL/GenBank/DDBJ databases">
        <authorList>
            <person name="Kallberg Y."/>
            <person name="Tangrot J."/>
            <person name="Rosling A."/>
        </authorList>
    </citation>
    <scope>NUCLEOTIDE SEQUENCE</scope>
    <source>
        <strain evidence="15">IN212</strain>
    </source>
</reference>
<dbReference type="Pfam" id="PF14714">
    <property type="entry name" value="KH_dom-like"/>
    <property type="match status" value="1"/>
</dbReference>
<dbReference type="PANTHER" id="PTHR43834:SF6">
    <property type="entry name" value="GTPASE DER"/>
    <property type="match status" value="1"/>
</dbReference>
<dbReference type="InterPro" id="IPR017861">
    <property type="entry name" value="KAE1/TsaD"/>
</dbReference>
<dbReference type="SUPFAM" id="SSF53067">
    <property type="entry name" value="Actin-like ATPase domain"/>
    <property type="match status" value="1"/>
</dbReference>
<evidence type="ECO:0000256" key="5">
    <source>
        <dbReference type="ARBA" id="ARBA00022741"/>
    </source>
</evidence>
<dbReference type="PANTHER" id="PTHR43834">
    <property type="entry name" value="GTPASE DER"/>
    <property type="match status" value="1"/>
</dbReference>
<dbReference type="InterPro" id="IPR006073">
    <property type="entry name" value="GTP-bd"/>
</dbReference>
<feature type="coiled-coil region" evidence="9">
    <location>
        <begin position="1172"/>
        <end position="1278"/>
    </location>
</feature>
<dbReference type="OrthoDB" id="10259622at2759"/>
<organism evidence="15 16">
    <name type="scientific">Racocetra fulgida</name>
    <dbReference type="NCBI Taxonomy" id="60492"/>
    <lineage>
        <taxon>Eukaryota</taxon>
        <taxon>Fungi</taxon>
        <taxon>Fungi incertae sedis</taxon>
        <taxon>Mucoromycota</taxon>
        <taxon>Glomeromycotina</taxon>
        <taxon>Glomeromycetes</taxon>
        <taxon>Diversisporales</taxon>
        <taxon>Gigasporaceae</taxon>
        <taxon>Racocetra</taxon>
    </lineage>
</organism>
<evidence type="ECO:0000256" key="7">
    <source>
        <dbReference type="ARBA" id="ARBA00023315"/>
    </source>
</evidence>
<feature type="domain" description="GTPase Der C-terminal KH-domain-like" evidence="14">
    <location>
        <begin position="1618"/>
        <end position="1668"/>
    </location>
</feature>
<feature type="domain" description="G" evidence="12">
    <location>
        <begin position="1459"/>
        <end position="1512"/>
    </location>
</feature>
<name>A0A9N8VQE8_9GLOM</name>
<gene>
    <name evidence="15" type="ORF">RFULGI_LOCUS518</name>
</gene>
<dbReference type="GO" id="GO:0046872">
    <property type="term" value="F:metal ion binding"/>
    <property type="evidence" value="ECO:0007669"/>
    <property type="project" value="UniProtKB-KW"/>
</dbReference>
<dbReference type="Pfam" id="PF04548">
    <property type="entry name" value="AIG1"/>
    <property type="match status" value="1"/>
</dbReference>
<dbReference type="Gene3D" id="3.30.420.40">
    <property type="match status" value="2"/>
</dbReference>
<evidence type="ECO:0000256" key="6">
    <source>
        <dbReference type="ARBA" id="ARBA00023134"/>
    </source>
</evidence>
<dbReference type="GO" id="GO:0061711">
    <property type="term" value="F:tRNA N(6)-L-threonylcarbamoyladenine synthase activity"/>
    <property type="evidence" value="ECO:0007669"/>
    <property type="project" value="UniProtKB-EC"/>
</dbReference>
<dbReference type="EMBL" id="CAJVPZ010000207">
    <property type="protein sequence ID" value="CAG8457249.1"/>
    <property type="molecule type" value="Genomic_DNA"/>
</dbReference>
<accession>A0A9N8VQE8</accession>
<keyword evidence="5" id="KW-0547">Nucleotide-binding</keyword>
<keyword evidence="4" id="KW-0479">Metal-binding</keyword>
<comment type="catalytic activity">
    <reaction evidence="8">
        <text>L-threonylcarbamoyladenylate + adenosine(37) in tRNA = N(6)-L-threonylcarbamoyladenosine(37) in tRNA + AMP + H(+)</text>
        <dbReference type="Rhea" id="RHEA:37059"/>
        <dbReference type="Rhea" id="RHEA-COMP:10162"/>
        <dbReference type="Rhea" id="RHEA-COMP:10163"/>
        <dbReference type="ChEBI" id="CHEBI:15378"/>
        <dbReference type="ChEBI" id="CHEBI:73682"/>
        <dbReference type="ChEBI" id="CHEBI:74411"/>
        <dbReference type="ChEBI" id="CHEBI:74418"/>
        <dbReference type="ChEBI" id="CHEBI:456215"/>
        <dbReference type="EC" id="2.3.1.234"/>
    </reaction>
</comment>
<feature type="domain" description="AIG1-type G" evidence="13">
    <location>
        <begin position="753"/>
        <end position="917"/>
    </location>
</feature>
<dbReference type="Gene3D" id="3.40.50.300">
    <property type="entry name" value="P-loop containing nucleotide triphosphate hydrolases"/>
    <property type="match status" value="4"/>
</dbReference>
<dbReference type="InterPro" id="IPR000905">
    <property type="entry name" value="Gcp-like_dom"/>
</dbReference>
<keyword evidence="2" id="KW-0808">Transferase</keyword>
<dbReference type="PRINTS" id="PR00789">
    <property type="entry name" value="OSIALOPTASE"/>
</dbReference>
<dbReference type="Pfam" id="PF01926">
    <property type="entry name" value="MMR_HSR1"/>
    <property type="match status" value="2"/>
</dbReference>
<evidence type="ECO:0000313" key="15">
    <source>
        <dbReference type="EMBL" id="CAG8457249.1"/>
    </source>
</evidence>
<evidence type="ECO:0000256" key="2">
    <source>
        <dbReference type="ARBA" id="ARBA00022679"/>
    </source>
</evidence>
<sequence length="1668" mass="190960">MNETEVWKELKELYQKTIDEINNFMTTSEGREKLSKKNFVVYTSLNPQNLFNQAINKIQESIRNCSSAEEIDNQLGPAIKELEKDLNNKIYGLKPATDQKKEELVFCQRFRSQTGVKSEQIADNDILPYLSTGLTAERAANAYSFFNPQQRILVKEIINKQAIFAGRTYDLQTDNGLKKAQAAKLFLHDFHSQKGTKFEIDDKKILDYQEVVPDQIRINNGKREINVGTEKETSTKALYLFNKDYNKMSNEELIAEIQKLRAEIWSMKDDDGRIKKILEKHELSTTGQKPTKSGNFPFEFLLILIVEKKKKILITLQPKNMIIISLETSCDETSTAILENKKVLSNITISQILEQQKYGGVMPSLAAKLHVKNIQKVLKKTLSTAKISPEQIDYIAYTEKPGLIICLQIGKIVAETLALYLNKPLLPIYRLNSHSDFILLGETCDDAIGECLDKSAILLGYNYPGGPAIENLAQTGENTYRLPFPKNDKIKQARNRKYKSLIKNQFKKIEVYLQKQKVNENTVSAQQKELEKSNPNKTPEQEQELTAKKQQLEDKNKRDNNTSENKPDNKIGLYVEYINDKYPIEGTCKSNSDKENQGRKRDEITTLDLSKGKVGKGIFNDGKTLTGSLKLEGFAKLRKLIISSQQITELDVSECSNLTELDCQSNQIDKLNVNSCSNLKIINCSNNHIRELDLSACPDLEEVDINNCLELKIDKITTELYHDENSGKLIKGNSQKETKVGPQIRKAEDNDIRNILIVGITGSGKSTLANVISGTNKFKESGASISVTKEIQKEEFVENDISYAVIDTVGIGDTQLKEEEVLDRIAEAVYLARNGISQIFFITGGRFDQYEMSIYNLLKTIIFDEAVTDYTTIVRTRFPKFENKKECQEDIKKMLIEKELCEIVNSCQGRIVHVSNPPIEGKIGEEDYKPPKLQTLSTKISDYMKQKVRKREELEEKKKKLEDNKTELVLQQEEEMFIMPGAFPSLSALRPFIPNNLKHRITTLREEIKELEEAKKLKEEITEKEKAIRKEVLKHIFNNYSEITKVMGGYAFINSVVRDGFDLSQQLQALEKNSEDKEDLMILSLDEIGTTTEERVKALVELNKQLNNFNPEDDASFCSWLRDNKKLTVEKIQVLDYPLDVGKLRKEYTNQLKKEVEAIDHHNQLFEERRNKKVVKRKLLEAKKEKRTAEYESTRNELKSILSQYGSKAKVADELEKDANKLRGAIENLLERVQKNKPVHEAEEFQNQIEQPSKQKVKENLREFEKKKERNLDDQRENNFFMKIITIIGTKEVGKTTLFRQLVRCFSLQPGKSKFNPSPVINYAENLIKIDDNFYRLIDTPAFIFSPQNEIEKGIKKQTEDLLKISDLICLVIDKQDERAFALKKYLKKFSASQILIFNQKNDEKGENSFSCSTLNSPYFLAISVLRATDLEKLSQQIISLVPKSADGETKQQNQELKLLIFGPPNSGKSTLMNYLLQENRSLATPIAGTTREPEIFGEQRNATFELVDTAAWAVLDATLPLTKQILQIVNLGEKHNKPLIIIVNKYDLLAEKKFRETIGGEKKNSLVEPKKELEKELRNRLKSLSYVPIIFLSALKGTGMKRLLKILKEMLTQAQKKVSKKELAEIVARMVINHPPKYFKGNKLKIYFAKQESGLTQTFIFFVNNPQ</sequence>
<evidence type="ECO:0000259" key="13">
    <source>
        <dbReference type="Pfam" id="PF04548"/>
    </source>
</evidence>
<comment type="caution">
    <text evidence="15">The sequence shown here is derived from an EMBL/GenBank/DDBJ whole genome shotgun (WGS) entry which is preliminary data.</text>
</comment>
<dbReference type="SUPFAM" id="SSF52058">
    <property type="entry name" value="L domain-like"/>
    <property type="match status" value="1"/>
</dbReference>
<keyword evidence="7" id="KW-0012">Acyltransferase</keyword>
<feature type="region of interest" description="Disordered" evidence="10">
    <location>
        <begin position="524"/>
        <end position="572"/>
    </location>
</feature>
<evidence type="ECO:0000256" key="1">
    <source>
        <dbReference type="ARBA" id="ARBA00012156"/>
    </source>
</evidence>
<evidence type="ECO:0000313" key="16">
    <source>
        <dbReference type="Proteomes" id="UP000789396"/>
    </source>
</evidence>
<evidence type="ECO:0000256" key="9">
    <source>
        <dbReference type="SAM" id="Coils"/>
    </source>
</evidence>
<evidence type="ECO:0000256" key="8">
    <source>
        <dbReference type="ARBA" id="ARBA00048117"/>
    </source>
</evidence>
<feature type="compositionally biased region" description="Basic and acidic residues" evidence="10">
    <location>
        <begin position="545"/>
        <end position="569"/>
    </location>
</feature>